<protein>
    <recommendedName>
        <fullName evidence="5">Protein TONSOKU</fullName>
    </recommendedName>
</protein>
<evidence type="ECO:0000256" key="1">
    <source>
        <dbReference type="PROSITE-ProRule" id="PRU00339"/>
    </source>
</evidence>
<accession>A0A9D4VJU2</accession>
<evidence type="ECO:0000256" key="2">
    <source>
        <dbReference type="SAM" id="MobiDB-lite"/>
    </source>
</evidence>
<gene>
    <name evidence="3" type="ORF">KIW84_071295</name>
</gene>
<evidence type="ECO:0008006" key="5">
    <source>
        <dbReference type="Google" id="ProtNLM"/>
    </source>
</evidence>
<dbReference type="GO" id="GO:0072423">
    <property type="term" value="P:response to DNA damage checkpoint signaling"/>
    <property type="evidence" value="ECO:0007669"/>
    <property type="project" value="InterPro"/>
</dbReference>
<name>A0A9D4VJU2_PEA</name>
<feature type="compositionally biased region" description="Acidic residues" evidence="2">
    <location>
        <begin position="353"/>
        <end position="373"/>
    </location>
</feature>
<comment type="caution">
    <text evidence="3">The sequence shown here is derived from an EMBL/GenBank/DDBJ whole genome shotgun (WGS) entry which is preliminary data.</text>
</comment>
<feature type="region of interest" description="Disordered" evidence="2">
    <location>
        <begin position="417"/>
        <end position="479"/>
    </location>
</feature>
<dbReference type="EMBL" id="JAMSHJ010000007">
    <property type="protein sequence ID" value="KAI5384229.1"/>
    <property type="molecule type" value="Genomic_DNA"/>
</dbReference>
<dbReference type="SUPFAM" id="SSF48452">
    <property type="entry name" value="TPR-like"/>
    <property type="match status" value="1"/>
</dbReference>
<dbReference type="Gramene" id="Psat07G0129500-T2">
    <property type="protein sequence ID" value="KAI5384229.1"/>
    <property type="gene ID" value="KIW84_071295"/>
</dbReference>
<keyword evidence="4" id="KW-1185">Reference proteome</keyword>
<dbReference type="PANTHER" id="PTHR47684:SF1">
    <property type="entry name" value="PROTEIN TONSOKU"/>
    <property type="match status" value="1"/>
</dbReference>
<dbReference type="InterPro" id="IPR019734">
    <property type="entry name" value="TPR_rpt"/>
</dbReference>
<dbReference type="InterPro" id="IPR044227">
    <property type="entry name" value="TONSOKU"/>
</dbReference>
<dbReference type="Gene3D" id="1.25.40.10">
    <property type="entry name" value="Tetratricopeptide repeat domain"/>
    <property type="match status" value="2"/>
</dbReference>
<dbReference type="GO" id="GO:0040029">
    <property type="term" value="P:epigenetic regulation of gene expression"/>
    <property type="evidence" value="ECO:0007669"/>
    <property type="project" value="InterPro"/>
</dbReference>
<dbReference type="PROSITE" id="PS50293">
    <property type="entry name" value="TPR_REGION"/>
    <property type="match status" value="1"/>
</dbReference>
<sequence>MELAVALKKNPPNNKSSYLKEYIDAYNNIGMLEMEIDNLQEAQKILSKGLEICDEEEISEYDDGRTRLHHNLGNVYMELRMWSEASKHIKRDILICHKIGHCQGEAKGYINLGEMHYRTQKYEEARSYYEKALALAKSLEDEDALVRQINQNIEIVKESVKVMDEIKGEEQKLKKLKRGIASARGTLHERNCLLQQNGSLERLVEKARMISAWEKYCEFAKEKKKVAHDLSDRQRLGDSYLDVAESYQKLRKFNKAIKWYKKSWEVYKTIGNLEGQALVKINIGNVLDSTHNWKEALDAYKESYRIAVEVNLADVQLSALENMHYSNMIRFDDEDETRRLKLLIDKLKKSNEEQEDNSSPEDCCPETDTEENDCMSNSGSDEFCFPKKTCKSETLTSGEESNDDTKPLTLLYQSIKGSSRKISHKESPTISTMQVDQSPKSVTKQTSNHQAVVGRKRVRVILSDDDDDDDDDDEMECSSRKDHDCLLDNLSKNDAIESKTTPSKIQVVSENGSKCAINVEESSSSFKSWSTNTATKSHRHSRSLSNDLAVEPEFHSGSKCDTVVSGKQNGVAHPITHHSQDDKYIACRIGNDIIYVEAALCAAGEHFNIDSLKAAVACLYYLQFPTEKRSEGLLPIIQHIKCAGSDIESLESVEKLKEHLQNNMVEAFIDGWIQKRLIGMYVDRCKELSEEPKIKVLKKLYNLEVSDDEIIVSDCDLQDLSITPLIDALNSQMAFSLLDISHNCLGNGTMEKLRKVFTTSGQSYGDLTLDLHCNRFGPTTLFQICECSLLFARLEVLNISGNRLTDACGSYLSTILKNYKALCSLNVENCCITSRTIQKIADALDSSSVLSHLCIGHNSPVSGNALVNLLSKLSALKRFSELNMSGLKLGKPVVDSLCQLAGTLTLSGLILGGTGIGNEGAVKVTESLLKGTEELVKLDLSYCGLTFEYILNINVNSFCSILELNLEGNPIMHEGCNTLFSLLRNPQCCLKVLVLRKCQLGLAGVLHILEALADNSSLEELNLADNSVTTELCVLQCDVSAKSCSQTQEQKLDTLKVDDNQEVLCSLDTFANQLEVADSEERAEAAASGIDDSCASSCQRTSSPECQFTQQFSTAIAKAKNLQLLDLSNNSFSAQASETFYCSWTSLRPLSSHRHVAKHIIHFSTTEKKCCSVKPCCKKI</sequence>
<dbReference type="Gene3D" id="3.80.10.10">
    <property type="entry name" value="Ribonuclease Inhibitor"/>
    <property type="match status" value="1"/>
</dbReference>
<evidence type="ECO:0000313" key="3">
    <source>
        <dbReference type="EMBL" id="KAI5384229.1"/>
    </source>
</evidence>
<dbReference type="InterPro" id="IPR032675">
    <property type="entry name" value="LRR_dom_sf"/>
</dbReference>
<dbReference type="PROSITE" id="PS50005">
    <property type="entry name" value="TPR"/>
    <property type="match status" value="1"/>
</dbReference>
<dbReference type="PANTHER" id="PTHR47684">
    <property type="entry name" value="PROTEIN TONSOKU"/>
    <property type="match status" value="1"/>
</dbReference>
<dbReference type="SMART" id="SM00368">
    <property type="entry name" value="LRR_RI"/>
    <property type="match status" value="7"/>
</dbReference>
<feature type="compositionally biased region" description="Polar residues" evidence="2">
    <location>
        <begin position="428"/>
        <end position="450"/>
    </location>
</feature>
<dbReference type="SMART" id="SM00028">
    <property type="entry name" value="TPR"/>
    <property type="match status" value="5"/>
</dbReference>
<feature type="repeat" description="TPR" evidence="1">
    <location>
        <begin position="106"/>
        <end position="139"/>
    </location>
</feature>
<dbReference type="Pfam" id="PF13424">
    <property type="entry name" value="TPR_12"/>
    <property type="match status" value="2"/>
</dbReference>
<dbReference type="FunFam" id="3.80.10.10:FF:000500">
    <property type="entry name" value="Protein TONSOKU"/>
    <property type="match status" value="1"/>
</dbReference>
<dbReference type="GO" id="GO:0005634">
    <property type="term" value="C:nucleus"/>
    <property type="evidence" value="ECO:0007669"/>
    <property type="project" value="InterPro"/>
</dbReference>
<reference evidence="3 4" key="1">
    <citation type="journal article" date="2022" name="Nat. Genet.">
        <title>Improved pea reference genome and pan-genome highlight genomic features and evolutionary characteristics.</title>
        <authorList>
            <person name="Yang T."/>
            <person name="Liu R."/>
            <person name="Luo Y."/>
            <person name="Hu S."/>
            <person name="Wang D."/>
            <person name="Wang C."/>
            <person name="Pandey M.K."/>
            <person name="Ge S."/>
            <person name="Xu Q."/>
            <person name="Li N."/>
            <person name="Li G."/>
            <person name="Huang Y."/>
            <person name="Saxena R.K."/>
            <person name="Ji Y."/>
            <person name="Li M."/>
            <person name="Yan X."/>
            <person name="He Y."/>
            <person name="Liu Y."/>
            <person name="Wang X."/>
            <person name="Xiang C."/>
            <person name="Varshney R.K."/>
            <person name="Ding H."/>
            <person name="Gao S."/>
            <person name="Zong X."/>
        </authorList>
    </citation>
    <scope>NUCLEOTIDE SEQUENCE [LARGE SCALE GENOMIC DNA]</scope>
    <source>
        <strain evidence="3 4">cv. Zhongwan 6</strain>
    </source>
</reference>
<dbReference type="AlphaFoldDB" id="A0A9D4VJU2"/>
<feature type="compositionally biased region" description="Acidic residues" evidence="2">
    <location>
        <begin position="463"/>
        <end position="476"/>
    </location>
</feature>
<dbReference type="Pfam" id="PF13181">
    <property type="entry name" value="TPR_8"/>
    <property type="match status" value="1"/>
</dbReference>
<dbReference type="GO" id="GO:0009933">
    <property type="term" value="P:meristem structural organization"/>
    <property type="evidence" value="ECO:0007669"/>
    <property type="project" value="InterPro"/>
</dbReference>
<feature type="region of interest" description="Disordered" evidence="2">
    <location>
        <begin position="350"/>
        <end position="378"/>
    </location>
</feature>
<dbReference type="SUPFAM" id="SSF52047">
    <property type="entry name" value="RNI-like"/>
    <property type="match status" value="1"/>
</dbReference>
<evidence type="ECO:0000313" key="4">
    <source>
        <dbReference type="Proteomes" id="UP001058974"/>
    </source>
</evidence>
<dbReference type="InterPro" id="IPR011990">
    <property type="entry name" value="TPR-like_helical_dom_sf"/>
</dbReference>
<keyword evidence="1" id="KW-0802">TPR repeat</keyword>
<organism evidence="3 4">
    <name type="scientific">Pisum sativum</name>
    <name type="common">Garden pea</name>
    <name type="synonym">Lathyrus oleraceus</name>
    <dbReference type="NCBI Taxonomy" id="3888"/>
    <lineage>
        <taxon>Eukaryota</taxon>
        <taxon>Viridiplantae</taxon>
        <taxon>Streptophyta</taxon>
        <taxon>Embryophyta</taxon>
        <taxon>Tracheophyta</taxon>
        <taxon>Spermatophyta</taxon>
        <taxon>Magnoliopsida</taxon>
        <taxon>eudicotyledons</taxon>
        <taxon>Gunneridae</taxon>
        <taxon>Pentapetalae</taxon>
        <taxon>rosids</taxon>
        <taxon>fabids</taxon>
        <taxon>Fabales</taxon>
        <taxon>Fabaceae</taxon>
        <taxon>Papilionoideae</taxon>
        <taxon>50 kb inversion clade</taxon>
        <taxon>NPAAA clade</taxon>
        <taxon>Hologalegina</taxon>
        <taxon>IRL clade</taxon>
        <taxon>Fabeae</taxon>
        <taxon>Lathyrus</taxon>
    </lineage>
</organism>
<dbReference type="Proteomes" id="UP001058974">
    <property type="component" value="Chromosome 7"/>
</dbReference>
<proteinExistence type="predicted"/>